<keyword evidence="3" id="KW-1185">Reference proteome</keyword>
<dbReference type="RefSeq" id="XP_064655322.1">
    <property type="nucleotide sequence ID" value="XM_064806505.1"/>
</dbReference>
<proteinExistence type="predicted"/>
<evidence type="ECO:0000313" key="3">
    <source>
        <dbReference type="Proteomes" id="UP001337655"/>
    </source>
</evidence>
<keyword evidence="1" id="KW-0732">Signal</keyword>
<feature type="signal peptide" evidence="1">
    <location>
        <begin position="1"/>
        <end position="18"/>
    </location>
</feature>
<dbReference type="EMBL" id="JAVRRT010000017">
    <property type="protein sequence ID" value="KAK5165179.1"/>
    <property type="molecule type" value="Genomic_DNA"/>
</dbReference>
<accession>A0AAV9NYM2</accession>
<organism evidence="2 3">
    <name type="scientific">Saxophila tyrrhenica</name>
    <dbReference type="NCBI Taxonomy" id="1690608"/>
    <lineage>
        <taxon>Eukaryota</taxon>
        <taxon>Fungi</taxon>
        <taxon>Dikarya</taxon>
        <taxon>Ascomycota</taxon>
        <taxon>Pezizomycotina</taxon>
        <taxon>Dothideomycetes</taxon>
        <taxon>Dothideomycetidae</taxon>
        <taxon>Mycosphaerellales</taxon>
        <taxon>Extremaceae</taxon>
        <taxon>Saxophila</taxon>
    </lineage>
</organism>
<feature type="chain" id="PRO_5043440701" evidence="1">
    <location>
        <begin position="19"/>
        <end position="469"/>
    </location>
</feature>
<dbReference type="Proteomes" id="UP001337655">
    <property type="component" value="Unassembled WGS sequence"/>
</dbReference>
<reference evidence="2 3" key="1">
    <citation type="submission" date="2023-08" db="EMBL/GenBank/DDBJ databases">
        <title>Black Yeasts Isolated from many extreme environments.</title>
        <authorList>
            <person name="Coleine C."/>
            <person name="Stajich J.E."/>
            <person name="Selbmann L."/>
        </authorList>
    </citation>
    <scope>NUCLEOTIDE SEQUENCE [LARGE SCALE GENOMIC DNA]</scope>
    <source>
        <strain evidence="2 3">CCFEE 5935</strain>
    </source>
</reference>
<sequence>MQYSTFFAAFATTALVGAQPLKALTEAGKAAPTAQALEKRNHCPHEDHVMGCTTPETTAEDVSSISSTMVVASPSASPSPTTTACRPWIGILNQSPGDDEEWTEPFIRTMCPGIGTKCIVDMPTVTVTATPAPTEASPAGDDYSAADDYPAGGYYSRGVYVTKGDSNEWPHKKREAGDVAAWPFSPEIAHFLPGRPQTTSRPPRTWIWMPYSYNPETFTTLTLTKREEAGAPARTVDALPTGADASSTQPEAVLFTFDARPTGTDASPTEPEATLLFTSEFNPGQESDEAVPELEPTPLTSESEPVQAYHSATAEPHPALSTLEYSPFAIAESDGAIEKRDTYEQLLTNCPTYGTRYLYREKDFCPYSLEQAHRYLKYHSGLGIKLRNLPCIPQGCEALLPAGTRVQTKGSVIITRDAVSGGDENEPFEGAQLSCYYGPHGERTMCASMMGCAPDILGQCEESEDQREE</sequence>
<dbReference type="GeneID" id="89930609"/>
<evidence type="ECO:0000256" key="1">
    <source>
        <dbReference type="SAM" id="SignalP"/>
    </source>
</evidence>
<gene>
    <name evidence="2" type="ORF">LTR77_009277</name>
</gene>
<comment type="caution">
    <text evidence="2">The sequence shown here is derived from an EMBL/GenBank/DDBJ whole genome shotgun (WGS) entry which is preliminary data.</text>
</comment>
<protein>
    <submittedName>
        <fullName evidence="2">Uncharacterized protein</fullName>
    </submittedName>
</protein>
<evidence type="ECO:0000313" key="2">
    <source>
        <dbReference type="EMBL" id="KAK5165179.1"/>
    </source>
</evidence>
<dbReference type="AlphaFoldDB" id="A0AAV9NYM2"/>
<name>A0AAV9NYM2_9PEZI</name>